<dbReference type="InterPro" id="IPR002942">
    <property type="entry name" value="S4_RNA-bd"/>
</dbReference>
<dbReference type="InterPro" id="IPR040591">
    <property type="entry name" value="RqcP2_RBD"/>
</dbReference>
<organism evidence="3 4">
    <name type="scientific">Salisediminibacterium beveridgei</name>
    <dbReference type="NCBI Taxonomy" id="632773"/>
    <lineage>
        <taxon>Bacteria</taxon>
        <taxon>Bacillati</taxon>
        <taxon>Bacillota</taxon>
        <taxon>Bacilli</taxon>
        <taxon>Bacillales</taxon>
        <taxon>Bacillaceae</taxon>
        <taxon>Salisediminibacterium</taxon>
    </lineage>
</organism>
<dbReference type="Pfam" id="PF01479">
    <property type="entry name" value="S4"/>
    <property type="match status" value="1"/>
</dbReference>
<dbReference type="SUPFAM" id="SSF55174">
    <property type="entry name" value="Alpha-L RNA-binding motif"/>
    <property type="match status" value="1"/>
</dbReference>
<dbReference type="CDD" id="cd00165">
    <property type="entry name" value="S4"/>
    <property type="match status" value="1"/>
</dbReference>
<proteinExistence type="predicted"/>
<dbReference type="PATRIC" id="fig|632773.3.peg.1991"/>
<dbReference type="Gene3D" id="3.10.290.10">
    <property type="entry name" value="RNA-binding S4 domain"/>
    <property type="match status" value="1"/>
</dbReference>
<protein>
    <submittedName>
        <fullName evidence="3">Putative RNA-binding protein ylmH</fullName>
    </submittedName>
</protein>
<dbReference type="GO" id="GO:0003723">
    <property type="term" value="F:RNA binding"/>
    <property type="evidence" value="ECO:0007669"/>
    <property type="project" value="UniProtKB-KW"/>
</dbReference>
<dbReference type="Pfam" id="PF21278">
    <property type="entry name" value="YlmH_1st"/>
    <property type="match status" value="1"/>
</dbReference>
<dbReference type="PROSITE" id="PS50889">
    <property type="entry name" value="S4"/>
    <property type="match status" value="1"/>
</dbReference>
<reference evidence="3 4" key="1">
    <citation type="submission" date="2015-08" db="EMBL/GenBank/DDBJ databases">
        <title>The complete genome sequence of Bacillus beveridgei MLTeJB.</title>
        <authorList>
            <person name="Hanson T.E."/>
            <person name="Mesa C."/>
            <person name="Basesman S.M."/>
            <person name="Oremland R.S."/>
        </authorList>
    </citation>
    <scope>NUCLEOTIDE SEQUENCE [LARGE SCALE GENOMIC DNA]</scope>
    <source>
        <strain evidence="3 4">MLTeJB</strain>
    </source>
</reference>
<dbReference type="RefSeq" id="WP_069365262.1">
    <property type="nucleotide sequence ID" value="NZ_CP012502.1"/>
</dbReference>
<sequence>MSIYQHFRKEEHSLIDQVLDWKQLVLDEYRPKLTDFLDPREQRIVSSVIGKGEGLEVFFSGGQENAERKRAIIAPDYFEPGVNDFEYTLFELQYPVKFATLEHPKILGTLMGLGIKREKFGDILNQEDRFQIIVTNDIADYVKLNLESAGKTKIRPEEKPLEEILPNDLILDWTNKTVSSMRLDILLAEGYNLSRSKAKPLIQQDKVKVNWRHVTDPSFIIQEEDVISVRGYGRMYVAAIEGNTRKGKIKLTLGFPQS</sequence>
<dbReference type="InterPro" id="IPR048443">
    <property type="entry name" value="RqcP2_N"/>
</dbReference>
<feature type="domain" description="RNA-binding S4" evidence="2">
    <location>
        <begin position="181"/>
        <end position="243"/>
    </location>
</feature>
<dbReference type="Proteomes" id="UP000094463">
    <property type="component" value="Chromosome"/>
</dbReference>
<dbReference type="PANTHER" id="PTHR13633">
    <property type="entry name" value="MITOCHONDRIAL TRANSCRIPTION RESCUE FACTOR 1"/>
    <property type="match status" value="1"/>
</dbReference>
<evidence type="ECO:0000259" key="2">
    <source>
        <dbReference type="SMART" id="SM00363"/>
    </source>
</evidence>
<dbReference type="Gene3D" id="3.30.1370.160">
    <property type="match status" value="1"/>
</dbReference>
<name>A0A1D7QW71_9BACI</name>
<keyword evidence="1" id="KW-0694">RNA-binding</keyword>
<evidence type="ECO:0000256" key="1">
    <source>
        <dbReference type="PROSITE-ProRule" id="PRU00182"/>
    </source>
</evidence>
<dbReference type="PANTHER" id="PTHR13633:SF3">
    <property type="entry name" value="MITOCHONDRIAL TRANSCRIPTION RESCUE FACTOR 1"/>
    <property type="match status" value="1"/>
</dbReference>
<dbReference type="Gene3D" id="3.30.70.330">
    <property type="match status" value="1"/>
</dbReference>
<dbReference type="STRING" id="632773.BBEV_1902"/>
<keyword evidence="4" id="KW-1185">Reference proteome</keyword>
<dbReference type="Pfam" id="PF17774">
    <property type="entry name" value="YlmH_RBD"/>
    <property type="match status" value="1"/>
</dbReference>
<dbReference type="InterPro" id="IPR036986">
    <property type="entry name" value="S4_RNA-bd_sf"/>
</dbReference>
<dbReference type="SMART" id="SM00363">
    <property type="entry name" value="S4"/>
    <property type="match status" value="1"/>
</dbReference>
<evidence type="ECO:0000313" key="4">
    <source>
        <dbReference type="Proteomes" id="UP000094463"/>
    </source>
</evidence>
<gene>
    <name evidence="3" type="primary">ylmH</name>
    <name evidence="3" type="ORF">BBEV_1902</name>
</gene>
<evidence type="ECO:0000313" key="3">
    <source>
        <dbReference type="EMBL" id="AOM83263.1"/>
    </source>
</evidence>
<dbReference type="OrthoDB" id="9812787at2"/>
<accession>A0A1D7QW71</accession>
<dbReference type="KEGG" id="bbev:BBEV_1902"/>
<dbReference type="EMBL" id="CP012502">
    <property type="protein sequence ID" value="AOM83263.1"/>
    <property type="molecule type" value="Genomic_DNA"/>
</dbReference>
<dbReference type="InterPro" id="IPR012677">
    <property type="entry name" value="Nucleotide-bd_a/b_plait_sf"/>
</dbReference>
<dbReference type="AlphaFoldDB" id="A0A1D7QW71"/>